<feature type="compositionally biased region" description="Polar residues" evidence="4">
    <location>
        <begin position="503"/>
        <end position="523"/>
    </location>
</feature>
<feature type="compositionally biased region" description="Basic and acidic residues" evidence="4">
    <location>
        <begin position="473"/>
        <end position="483"/>
    </location>
</feature>
<evidence type="ECO:0000259" key="5">
    <source>
        <dbReference type="PROSITE" id="PS50235"/>
    </source>
</evidence>
<dbReference type="PROSITE" id="PS50235">
    <property type="entry name" value="USP_3"/>
    <property type="match status" value="1"/>
</dbReference>
<feature type="compositionally biased region" description="Basic and acidic residues" evidence="4">
    <location>
        <begin position="1612"/>
        <end position="1623"/>
    </location>
</feature>
<dbReference type="SUPFAM" id="SSF54001">
    <property type="entry name" value="Cysteine proteinases"/>
    <property type="match status" value="1"/>
</dbReference>
<dbReference type="Pfam" id="PF00443">
    <property type="entry name" value="UCH"/>
    <property type="match status" value="1"/>
</dbReference>
<evidence type="ECO:0000313" key="7">
    <source>
        <dbReference type="Proteomes" id="UP000694426"/>
    </source>
</evidence>
<proteinExistence type="inferred from homology"/>
<feature type="region of interest" description="Disordered" evidence="4">
    <location>
        <begin position="836"/>
        <end position="874"/>
    </location>
</feature>
<dbReference type="Proteomes" id="UP000694426">
    <property type="component" value="Unplaced"/>
</dbReference>
<dbReference type="InterPro" id="IPR038765">
    <property type="entry name" value="Papain-like_cys_pep_sf"/>
</dbReference>
<comment type="similarity">
    <text evidence="1">Belongs to the peptidase C19 family.</text>
</comment>
<feature type="compositionally biased region" description="Basic and acidic residues" evidence="4">
    <location>
        <begin position="429"/>
        <end position="440"/>
    </location>
</feature>
<feature type="domain" description="USP" evidence="5">
    <location>
        <begin position="31"/>
        <end position="344"/>
    </location>
</feature>
<dbReference type="InterPro" id="IPR052398">
    <property type="entry name" value="Ubiquitin_hydrolase_53/54"/>
</dbReference>
<dbReference type="PANTHER" id="PTHR22975">
    <property type="entry name" value="UBIQUITIN SPECIFIC PROTEINASE"/>
    <property type="match status" value="1"/>
</dbReference>
<feature type="compositionally biased region" description="Low complexity" evidence="4">
    <location>
        <begin position="378"/>
        <end position="391"/>
    </location>
</feature>
<keyword evidence="2" id="KW-0833">Ubl conjugation pathway</keyword>
<evidence type="ECO:0000313" key="6">
    <source>
        <dbReference type="Ensembl" id="ENSABRP00000021059.1"/>
    </source>
</evidence>
<feature type="region of interest" description="Disordered" evidence="4">
    <location>
        <begin position="369"/>
        <end position="408"/>
    </location>
</feature>
<feature type="compositionally biased region" description="Polar residues" evidence="4">
    <location>
        <begin position="1038"/>
        <end position="1048"/>
    </location>
</feature>
<evidence type="ECO:0000256" key="3">
    <source>
        <dbReference type="ARBA" id="ARBA00022801"/>
    </source>
</evidence>
<dbReference type="FunFam" id="3.90.70.10:FF:000041">
    <property type="entry name" value="Inactive ubiquitin carboxyl-terminal hydrolase 53"/>
    <property type="match status" value="1"/>
</dbReference>
<feature type="region of interest" description="Disordered" evidence="4">
    <location>
        <begin position="637"/>
        <end position="661"/>
    </location>
</feature>
<dbReference type="GO" id="GO:0016579">
    <property type="term" value="P:protein deubiquitination"/>
    <property type="evidence" value="ECO:0007669"/>
    <property type="project" value="InterPro"/>
</dbReference>
<reference evidence="6" key="1">
    <citation type="submission" date="2025-08" db="UniProtKB">
        <authorList>
            <consortium name="Ensembl"/>
        </authorList>
    </citation>
    <scope>IDENTIFICATION</scope>
</reference>
<dbReference type="PANTHER" id="PTHR22975:SF5">
    <property type="entry name" value="INACTIVE UBIQUITIN CARBOXYL-TERMINAL HYDROLASE 54"/>
    <property type="match status" value="1"/>
</dbReference>
<feature type="region of interest" description="Disordered" evidence="4">
    <location>
        <begin position="1581"/>
        <end position="1635"/>
    </location>
</feature>
<feature type="region of interest" description="Disordered" evidence="4">
    <location>
        <begin position="1276"/>
        <end position="1295"/>
    </location>
</feature>
<feature type="region of interest" description="Disordered" evidence="4">
    <location>
        <begin position="1390"/>
        <end position="1414"/>
    </location>
</feature>
<feature type="compositionally biased region" description="Polar residues" evidence="4">
    <location>
        <begin position="863"/>
        <end position="874"/>
    </location>
</feature>
<sequence length="1672" mass="186246">MSWKRSYFSVGQGNVQGMFTPRNTTSIAPSKGLSNEPGQNSCFLNSALQVLWHLDIFRRSFRQITTHKCMGDSCIFCALKGIFNQFQCSSEKVLPSDALRTALAKTFQDEQRFQLGIMDDAAECFENLLMRIHFHIADETKEDICTAPHCVSHQKYALPCCGATSDPLPFIQMVHYISTTSLCNQAICMLERREKPTPDMFGELLQNASTMGDLRNCPSNCGEKIRIRRVLMNSPQIITIGLVWDSDHSDLAEDVIHSLGTCLKLGDLFFRVTDDRAKHSELYLVGMICYYGKHYSTFFFQTKIRKWMYFDDAHVKEIGPKWKDVVTKCIKGHYQPLLLLYADPRGTPVSTQDLPPQVDLQQYCRTCYDSEDSGREPSISSDTRTDSSTDSYPYKQAHHESVVSHFSSDSQGTVIYNVENDADSQSSRDTGHLTDSECNQRHISKKGSLADRKRSSSRSRRKVDEAQSSGYHSEGETLKEKQAPRAAPKPSSSTSRLREFKETVSNMIHSRPQQVSQITQNSSHGGGNVDQAETRPSKSLSSAHSRNWEVESTSSESKSSSSSRYRPTWKPRRESLNIDSIFSKDKRKHCGYTQLSPFSEEAGKQSSQSNVRYKRGVLGRGTQHVVDQHPHLIQRMESGYESSERNSNSPVSLDMPLSESSSNHRDVHMKWAGGLVPAWRSIPKSHSSSILEVESNSSTGSWTNSPRGEIFGPLKSELDELQEEVARRAHEQELRRKREKEIEAAMGFNPRPSRFMDLDELQNQGRNDDFEKSMQEADSIFEESLNQEQKGDCAAALALCNEAISKLRLAMHDASSSIHSRALVDKKLQISIRKARSLQDRMQHQQPSQPLPSPTCHPPQGGTMAQSTSEQTGPLQVLLSQEVPLEPNKEVEFGSSSFFHPPASCHELHSSLYPESSSLSPTESSPSNRISPNFQSASADFHDQVPSFPYRQGLAESPARTENDAHYSVEFIDTTAAGPKDYRECCSSSKLEEVHSITPILTPQYKSKANTVNSGSLPTLLHCPHPPQAASPEKDNQRSPCSKLASSSVRPRIDHLGGYHAMTPATSSPSQQCALDPLQKTNKYSRANSHEILLPSQDEHGTAGNCTYEGFSTKGHVRSLAEQFQRMHAVSQRKGTHEKGWIAAVCQDKKSPKLIQKSFINPSPSGYRQLIHQNQENKNQSSEKLYSTVDIRDGVVSLEGFSAQHVASKSVCAHSEELCRRGGQNIADPASYLERHCHDGGMKQVDDGATSSMVASMPVDRWVDNVTRYYSSQKDNKNTEWLPVPGRSPSLSDQRAVGDDLSRIPVHLHPQWNQDTEQELSELESLYQTSLQASQATRPFLGRQDSARYPFDQSVSANLNVRKLHTTAGMGLSKTPTAEIERNLYGSTVSSEAPNMRKMPMETSHHSSSSTSLPFPHDPPVFPFDPQHTPNQVQHLPHDVLMPSMVGKARKLSGDQKNIIQKLLVVPDRGEAFQGEEYPGVALSYGSLPCAPRGTLSQGQKPLVNLPLGGGASNVSGRWLNMSYPARQTATLPDKRTTLWGKHAGQPGKSLQEGFFQQPSQHQMHESYAIGCRLPASTDYSTLRMPHEPSWDPSAPQGCPVPPSCVKAPGPRRVDMPPDEDWRQNSYTPQPGRRRMLPVHVKDGTFSSASETHRNMLARAATATGTMHNNGW</sequence>
<gene>
    <name evidence="6" type="primary">USP54</name>
</gene>
<feature type="region of interest" description="Disordered" evidence="4">
    <location>
        <begin position="421"/>
        <end position="569"/>
    </location>
</feature>
<feature type="compositionally biased region" description="Polar residues" evidence="4">
    <location>
        <begin position="928"/>
        <end position="938"/>
    </location>
</feature>
<dbReference type="InterPro" id="IPR028889">
    <property type="entry name" value="USP"/>
</dbReference>
<dbReference type="CDD" id="cd02257">
    <property type="entry name" value="Peptidase_C19"/>
    <property type="match status" value="1"/>
</dbReference>
<keyword evidence="7" id="KW-1185">Reference proteome</keyword>
<reference evidence="6" key="2">
    <citation type="submission" date="2025-09" db="UniProtKB">
        <authorList>
            <consortium name="Ensembl"/>
        </authorList>
    </citation>
    <scope>IDENTIFICATION</scope>
</reference>
<keyword evidence="3" id="KW-0378">Hydrolase</keyword>
<evidence type="ECO:0000256" key="1">
    <source>
        <dbReference type="ARBA" id="ARBA00009085"/>
    </source>
</evidence>
<feature type="compositionally biased region" description="Low complexity" evidence="4">
    <location>
        <begin position="550"/>
        <end position="563"/>
    </location>
</feature>
<organism evidence="6 7">
    <name type="scientific">Anser brachyrhynchus</name>
    <name type="common">Pink-footed goose</name>
    <dbReference type="NCBI Taxonomy" id="132585"/>
    <lineage>
        <taxon>Eukaryota</taxon>
        <taxon>Metazoa</taxon>
        <taxon>Chordata</taxon>
        <taxon>Craniata</taxon>
        <taxon>Vertebrata</taxon>
        <taxon>Euteleostomi</taxon>
        <taxon>Archelosauria</taxon>
        <taxon>Archosauria</taxon>
        <taxon>Dinosauria</taxon>
        <taxon>Saurischia</taxon>
        <taxon>Theropoda</taxon>
        <taxon>Coelurosauria</taxon>
        <taxon>Aves</taxon>
        <taxon>Neognathae</taxon>
        <taxon>Galloanserae</taxon>
        <taxon>Anseriformes</taxon>
        <taxon>Anatidae</taxon>
        <taxon>Anserinae</taxon>
        <taxon>Anser</taxon>
    </lineage>
</organism>
<name>A0A8B9CK79_9AVES</name>
<dbReference type="Gene3D" id="3.90.70.10">
    <property type="entry name" value="Cysteine proteinases"/>
    <property type="match status" value="1"/>
</dbReference>
<evidence type="ECO:0000256" key="4">
    <source>
        <dbReference type="SAM" id="MobiDB-lite"/>
    </source>
</evidence>
<feature type="compositionally biased region" description="Low complexity" evidence="4">
    <location>
        <begin position="912"/>
        <end position="927"/>
    </location>
</feature>
<dbReference type="GO" id="GO:0004843">
    <property type="term" value="F:cysteine-type deubiquitinase activity"/>
    <property type="evidence" value="ECO:0007669"/>
    <property type="project" value="InterPro"/>
</dbReference>
<protein>
    <submittedName>
        <fullName evidence="6">Ubiquitin specific peptidase 54</fullName>
    </submittedName>
</protein>
<feature type="region of interest" description="Disordered" evidence="4">
    <location>
        <begin position="1025"/>
        <end position="1048"/>
    </location>
</feature>
<dbReference type="Ensembl" id="ENSABRT00000029612.1">
    <property type="protein sequence ID" value="ENSABRP00000021059.1"/>
    <property type="gene ID" value="ENSABRG00000017799.1"/>
</dbReference>
<dbReference type="GeneTree" id="ENSGT00940000155571"/>
<feature type="region of interest" description="Disordered" evidence="4">
    <location>
        <begin position="912"/>
        <end position="961"/>
    </location>
</feature>
<evidence type="ECO:0000256" key="2">
    <source>
        <dbReference type="ARBA" id="ARBA00022786"/>
    </source>
</evidence>
<accession>A0A8B9CK79</accession>
<dbReference type="InterPro" id="IPR001394">
    <property type="entry name" value="Peptidase_C19_UCH"/>
</dbReference>